<dbReference type="FunFam" id="1.20.1070.10:FF:000054">
    <property type="entry name" value="Adhesion G protein-coupled receptor E3"/>
    <property type="match status" value="1"/>
</dbReference>
<keyword evidence="9 17" id="KW-1133">Transmembrane helix</keyword>
<dbReference type="PROSITE" id="PS00650">
    <property type="entry name" value="G_PROTEIN_RECEP_F2_2"/>
    <property type="match status" value="1"/>
</dbReference>
<dbReference type="SMART" id="SM00303">
    <property type="entry name" value="GPS"/>
    <property type="match status" value="1"/>
</dbReference>
<evidence type="ECO:0000256" key="8">
    <source>
        <dbReference type="ARBA" id="ARBA00022837"/>
    </source>
</evidence>
<dbReference type="PROSITE" id="PS50261">
    <property type="entry name" value="G_PROTEIN_RECEP_F2_4"/>
    <property type="match status" value="1"/>
</dbReference>
<dbReference type="SUPFAM" id="SSF81321">
    <property type="entry name" value="Family A G protein-coupled receptor-like"/>
    <property type="match status" value="1"/>
</dbReference>
<dbReference type="Gene3D" id="2.60.220.50">
    <property type="match status" value="1"/>
</dbReference>
<keyword evidence="4 16" id="KW-0245">EGF-like domain</keyword>
<feature type="transmembrane region" description="Helical" evidence="17">
    <location>
        <begin position="544"/>
        <end position="566"/>
    </location>
</feature>
<feature type="transmembrane region" description="Helical" evidence="17">
    <location>
        <begin position="572"/>
        <end position="595"/>
    </location>
</feature>
<evidence type="ECO:0000256" key="5">
    <source>
        <dbReference type="ARBA" id="ARBA00022692"/>
    </source>
</evidence>
<keyword evidence="14" id="KW-0325">Glycoprotein</keyword>
<dbReference type="GO" id="GO:0007189">
    <property type="term" value="P:adenylate cyclase-activating G protein-coupled receptor signaling pathway"/>
    <property type="evidence" value="ECO:0007669"/>
    <property type="project" value="TreeGrafter"/>
</dbReference>
<evidence type="ECO:0000256" key="7">
    <source>
        <dbReference type="ARBA" id="ARBA00022737"/>
    </source>
</evidence>
<dbReference type="InterPro" id="IPR057244">
    <property type="entry name" value="GAIN_B"/>
</dbReference>
<dbReference type="GO" id="GO:0005509">
    <property type="term" value="F:calcium ion binding"/>
    <property type="evidence" value="ECO:0007669"/>
    <property type="project" value="InterPro"/>
</dbReference>
<keyword evidence="12" id="KW-1015">Disulfide bond</keyword>
<dbReference type="EMBL" id="JANPWB010000004">
    <property type="protein sequence ID" value="KAJ1190883.1"/>
    <property type="molecule type" value="Genomic_DNA"/>
</dbReference>
<dbReference type="Proteomes" id="UP001066276">
    <property type="component" value="Chromosome 2_2"/>
</dbReference>
<evidence type="ECO:0008006" key="23">
    <source>
        <dbReference type="Google" id="ProtNLM"/>
    </source>
</evidence>
<feature type="transmembrane region" description="Helical" evidence="17">
    <location>
        <begin position="387"/>
        <end position="407"/>
    </location>
</feature>
<comment type="caution">
    <text evidence="21">The sequence shown here is derived from an EMBL/GenBank/DDBJ whole genome shotgun (WGS) entry which is preliminary data.</text>
</comment>
<dbReference type="InterPro" id="IPR001881">
    <property type="entry name" value="EGF-like_Ca-bd_dom"/>
</dbReference>
<feature type="transmembrane region" description="Helical" evidence="17">
    <location>
        <begin position="499"/>
        <end position="524"/>
    </location>
</feature>
<evidence type="ECO:0000259" key="20">
    <source>
        <dbReference type="PROSITE" id="PS50261"/>
    </source>
</evidence>
<dbReference type="Gene3D" id="1.20.1070.10">
    <property type="entry name" value="Rhodopsin 7-helix transmembrane proteins"/>
    <property type="match status" value="1"/>
</dbReference>
<dbReference type="PANTHER" id="PTHR12011:SF433">
    <property type="entry name" value="ADHESION G PROTEIN-COUPLED RECEPTOR E1-LIKE-RELATED"/>
    <property type="match status" value="1"/>
</dbReference>
<comment type="similarity">
    <text evidence="2">Belongs to the G-protein coupled receptor 2 family. Adhesion G-protein coupled receptor (ADGR) subfamily.</text>
</comment>
<evidence type="ECO:0000313" key="22">
    <source>
        <dbReference type="Proteomes" id="UP001066276"/>
    </source>
</evidence>
<comment type="caution">
    <text evidence="16">Lacks conserved residue(s) required for the propagation of feature annotation.</text>
</comment>
<dbReference type="InterPro" id="IPR046338">
    <property type="entry name" value="GAIN_dom_sf"/>
</dbReference>
<dbReference type="InterPro" id="IPR000203">
    <property type="entry name" value="GPS"/>
</dbReference>
<gene>
    <name evidence="21" type="ORF">NDU88_000202</name>
</gene>
<dbReference type="FunFam" id="2.10.25.10:FF:000038">
    <property type="entry name" value="Fibrillin 2"/>
    <property type="match status" value="1"/>
</dbReference>
<evidence type="ECO:0000256" key="9">
    <source>
        <dbReference type="ARBA" id="ARBA00022989"/>
    </source>
</evidence>
<keyword evidence="3" id="KW-1003">Cell membrane</keyword>
<dbReference type="Pfam" id="PF00002">
    <property type="entry name" value="7tm_2"/>
    <property type="match status" value="1"/>
</dbReference>
<dbReference type="GO" id="GO:0007166">
    <property type="term" value="P:cell surface receptor signaling pathway"/>
    <property type="evidence" value="ECO:0007669"/>
    <property type="project" value="InterPro"/>
</dbReference>
<evidence type="ECO:0000256" key="11">
    <source>
        <dbReference type="ARBA" id="ARBA00023136"/>
    </source>
</evidence>
<keyword evidence="6" id="KW-0732">Signal</keyword>
<dbReference type="AlphaFoldDB" id="A0AAV7USQ1"/>
<keyword evidence="10" id="KW-0297">G-protein coupled receptor</keyword>
<dbReference type="PROSITE" id="PS50221">
    <property type="entry name" value="GAIN_B"/>
    <property type="match status" value="1"/>
</dbReference>
<dbReference type="InterPro" id="IPR017981">
    <property type="entry name" value="GPCR_2-like_7TM"/>
</dbReference>
<dbReference type="PROSITE" id="PS50026">
    <property type="entry name" value="EGF_3"/>
    <property type="match status" value="1"/>
</dbReference>
<keyword evidence="11 17" id="KW-0472">Membrane</keyword>
<dbReference type="Gene3D" id="2.10.25.10">
    <property type="entry name" value="Laminin"/>
    <property type="match status" value="1"/>
</dbReference>
<dbReference type="InterPro" id="IPR017983">
    <property type="entry name" value="GPCR_2_secretin-like_CS"/>
</dbReference>
<feature type="transmembrane region" description="Helical" evidence="17">
    <location>
        <begin position="461"/>
        <end position="479"/>
    </location>
</feature>
<feature type="transmembrane region" description="Helical" evidence="17">
    <location>
        <begin position="419"/>
        <end position="440"/>
    </location>
</feature>
<evidence type="ECO:0000256" key="16">
    <source>
        <dbReference type="PROSITE-ProRule" id="PRU00076"/>
    </source>
</evidence>
<dbReference type="PROSITE" id="PS01187">
    <property type="entry name" value="EGF_CA"/>
    <property type="match status" value="1"/>
</dbReference>
<evidence type="ECO:0000256" key="4">
    <source>
        <dbReference type="ARBA" id="ARBA00022536"/>
    </source>
</evidence>
<proteinExistence type="inferred from homology"/>
<feature type="transmembrane region" description="Helical" evidence="17">
    <location>
        <begin position="350"/>
        <end position="375"/>
    </location>
</feature>
<evidence type="ECO:0000256" key="14">
    <source>
        <dbReference type="ARBA" id="ARBA00023180"/>
    </source>
</evidence>
<dbReference type="PRINTS" id="PR00249">
    <property type="entry name" value="GPCRSECRETIN"/>
</dbReference>
<dbReference type="SMART" id="SM00179">
    <property type="entry name" value="EGF_CA"/>
    <property type="match status" value="1"/>
</dbReference>
<evidence type="ECO:0000313" key="21">
    <source>
        <dbReference type="EMBL" id="KAJ1190883.1"/>
    </source>
</evidence>
<name>A0AAV7USQ1_PLEWA</name>
<evidence type="ECO:0000256" key="12">
    <source>
        <dbReference type="ARBA" id="ARBA00023157"/>
    </source>
</evidence>
<dbReference type="InterPro" id="IPR049883">
    <property type="entry name" value="NOTCH1_EGF-like"/>
</dbReference>
<protein>
    <recommendedName>
        <fullName evidence="23">Adhesion G protein-coupled receptor E3-like</fullName>
    </recommendedName>
</protein>
<evidence type="ECO:0000256" key="15">
    <source>
        <dbReference type="ARBA" id="ARBA00023224"/>
    </source>
</evidence>
<dbReference type="CDD" id="cd00054">
    <property type="entry name" value="EGF_CA"/>
    <property type="match status" value="1"/>
</dbReference>
<dbReference type="GO" id="GO:0005886">
    <property type="term" value="C:plasma membrane"/>
    <property type="evidence" value="ECO:0007669"/>
    <property type="project" value="UniProtKB-SubCell"/>
</dbReference>
<dbReference type="PROSITE" id="PS00010">
    <property type="entry name" value="ASX_HYDROXYL"/>
    <property type="match status" value="1"/>
</dbReference>
<dbReference type="SUPFAM" id="SSF57196">
    <property type="entry name" value="EGF/Laminin"/>
    <property type="match status" value="1"/>
</dbReference>
<feature type="domain" description="GAIN-B" evidence="19">
    <location>
        <begin position="167"/>
        <end position="340"/>
    </location>
</feature>
<dbReference type="PRINTS" id="PR01128">
    <property type="entry name" value="EMR1HORMONER"/>
</dbReference>
<evidence type="ECO:0000259" key="18">
    <source>
        <dbReference type="PROSITE" id="PS50026"/>
    </source>
</evidence>
<dbReference type="GO" id="GO:0004930">
    <property type="term" value="F:G protein-coupled receptor activity"/>
    <property type="evidence" value="ECO:0007669"/>
    <property type="project" value="UniProtKB-KW"/>
</dbReference>
<evidence type="ECO:0000256" key="6">
    <source>
        <dbReference type="ARBA" id="ARBA00022729"/>
    </source>
</evidence>
<sequence>MPGFSRSRAGMQQNSTILCTDIDECVLNPAACGPHTICTNIPGNYRCRCLPGFIFSAEGEQTNGTIYCTEVTLNCDSETIKTCQNRSNQDPICSLLEATYSVIRHPCENKNATIELQNVTKDFSHVLEQISPSSNLSIHKRATIGTVILETTESTFLASLAKLKANETMSFKAKHLDVALKVVESDCNERNSSINLSAKQDQMHISCRTITGNRDQVSPGVVFISFTDMNLILNGSFFKGNNTDSLETLRDIQVNSRVVSSQITSDKRTNFSDPVIFTLEHLKEKDKRHKVICVFWNSTKGAGSWSRQGCTLSNSNRTHTACSCTHLSSFAIIMAIQGIEDPQDQHRFPLLVLTYVGLTFSLICLSLAILTFLFCTSSRNTSTPMHLQLCICLFLAELLLLTGLYRTSNRIGCAIIAGLLQYLFLASFSWMFVEALMLFLTVRNLNVANYFNTRKIKTLHLCLFGYGFPLLIVIISAASRPDSYGTSKHCWLSSTTGHVWSFVGPVCSFILINSSLFIITLVILANKLSSVNANVSTIKDTRLLTFKAGAQLFILGCTWIIGLFQFGSAALIMEYLFTIINSFQGAFILLVHCILNRQVREEYLRWFRRMHKPSTESQSSGITMSTAAVPLKSMKDGNTLTTGHSVVTQTTASSNAVTWN</sequence>
<dbReference type="PANTHER" id="PTHR12011">
    <property type="entry name" value="ADHESION G-PROTEIN COUPLED RECEPTOR"/>
    <property type="match status" value="1"/>
</dbReference>
<evidence type="ECO:0000256" key="1">
    <source>
        <dbReference type="ARBA" id="ARBA00004651"/>
    </source>
</evidence>
<feature type="domain" description="G-protein coupled receptors family 2 profile 2" evidence="20">
    <location>
        <begin position="350"/>
        <end position="596"/>
    </location>
</feature>
<comment type="subcellular location">
    <subcellularLocation>
        <location evidence="1">Cell membrane</location>
        <topology evidence="1">Multi-pass membrane protein</topology>
    </subcellularLocation>
</comment>
<keyword evidence="22" id="KW-1185">Reference proteome</keyword>
<evidence type="ECO:0000259" key="19">
    <source>
        <dbReference type="PROSITE" id="PS50221"/>
    </source>
</evidence>
<keyword evidence="15" id="KW-0807">Transducer</keyword>
<dbReference type="InterPro" id="IPR000742">
    <property type="entry name" value="EGF"/>
</dbReference>
<organism evidence="21 22">
    <name type="scientific">Pleurodeles waltl</name>
    <name type="common">Iberian ribbed newt</name>
    <dbReference type="NCBI Taxonomy" id="8319"/>
    <lineage>
        <taxon>Eukaryota</taxon>
        <taxon>Metazoa</taxon>
        <taxon>Chordata</taxon>
        <taxon>Craniata</taxon>
        <taxon>Vertebrata</taxon>
        <taxon>Euteleostomi</taxon>
        <taxon>Amphibia</taxon>
        <taxon>Batrachia</taxon>
        <taxon>Caudata</taxon>
        <taxon>Salamandroidea</taxon>
        <taxon>Salamandridae</taxon>
        <taxon>Pleurodelinae</taxon>
        <taxon>Pleurodeles</taxon>
    </lineage>
</organism>
<feature type="domain" description="EGF-like" evidence="18">
    <location>
        <begin position="21"/>
        <end position="58"/>
    </location>
</feature>
<keyword evidence="8" id="KW-0106">Calcium</keyword>
<dbReference type="InterPro" id="IPR018097">
    <property type="entry name" value="EGF_Ca-bd_CS"/>
</dbReference>
<evidence type="ECO:0000256" key="10">
    <source>
        <dbReference type="ARBA" id="ARBA00023040"/>
    </source>
</evidence>
<evidence type="ECO:0000256" key="2">
    <source>
        <dbReference type="ARBA" id="ARBA00007343"/>
    </source>
</evidence>
<dbReference type="InterPro" id="IPR000832">
    <property type="entry name" value="GPCR_2_secretin-like"/>
</dbReference>
<keyword evidence="7" id="KW-0677">Repeat</keyword>
<dbReference type="Pfam" id="PF07645">
    <property type="entry name" value="EGF_CA"/>
    <property type="match status" value="1"/>
</dbReference>
<keyword evidence="13" id="KW-0675">Receptor</keyword>
<dbReference type="FunFam" id="2.60.220.50:FF:000022">
    <property type="entry name" value="Adhesion G protein-coupled receptor E3"/>
    <property type="match status" value="1"/>
</dbReference>
<reference evidence="21" key="1">
    <citation type="journal article" date="2022" name="bioRxiv">
        <title>Sequencing and chromosome-scale assembly of the giantPleurodeles waltlgenome.</title>
        <authorList>
            <person name="Brown T."/>
            <person name="Elewa A."/>
            <person name="Iarovenko S."/>
            <person name="Subramanian E."/>
            <person name="Araus A.J."/>
            <person name="Petzold A."/>
            <person name="Susuki M."/>
            <person name="Suzuki K.-i.T."/>
            <person name="Hayashi T."/>
            <person name="Toyoda A."/>
            <person name="Oliveira C."/>
            <person name="Osipova E."/>
            <person name="Leigh N.D."/>
            <person name="Simon A."/>
            <person name="Yun M.H."/>
        </authorList>
    </citation>
    <scope>NUCLEOTIDE SEQUENCE</scope>
    <source>
        <strain evidence="21">20211129_DDA</strain>
        <tissue evidence="21">Liver</tissue>
    </source>
</reference>
<evidence type="ECO:0000256" key="13">
    <source>
        <dbReference type="ARBA" id="ARBA00023170"/>
    </source>
</evidence>
<keyword evidence="5 17" id="KW-0812">Transmembrane</keyword>
<evidence type="ECO:0000256" key="17">
    <source>
        <dbReference type="SAM" id="Phobius"/>
    </source>
</evidence>
<dbReference type="Pfam" id="PF01825">
    <property type="entry name" value="GPS"/>
    <property type="match status" value="1"/>
</dbReference>
<accession>A0AAV7USQ1</accession>
<evidence type="ECO:0000256" key="3">
    <source>
        <dbReference type="ARBA" id="ARBA00022475"/>
    </source>
</evidence>
<dbReference type="InterPro" id="IPR000152">
    <property type="entry name" value="EGF-type_Asp/Asn_hydroxyl_site"/>
</dbReference>
<dbReference type="InterPro" id="IPR001740">
    <property type="entry name" value="GPCR_2_EMR1-like_rcpt"/>
</dbReference>